<dbReference type="HAMAP" id="MF_00385">
    <property type="entry name" value="Ribosomal_bS16"/>
    <property type="match status" value="1"/>
</dbReference>
<name>A0A7C3EF80_9SPIR</name>
<dbReference type="PANTHER" id="PTHR12919">
    <property type="entry name" value="30S RIBOSOMAL PROTEIN S16"/>
    <property type="match status" value="1"/>
</dbReference>
<dbReference type="PANTHER" id="PTHR12919:SF20">
    <property type="entry name" value="SMALL RIBOSOMAL SUBUNIT PROTEIN BS16M"/>
    <property type="match status" value="1"/>
</dbReference>
<evidence type="ECO:0000313" key="4">
    <source>
        <dbReference type="EMBL" id="HFH28675.1"/>
    </source>
</evidence>
<dbReference type="Gene3D" id="3.30.1320.10">
    <property type="match status" value="1"/>
</dbReference>
<keyword evidence="1 3" id="KW-0689">Ribosomal protein</keyword>
<comment type="caution">
    <text evidence="4">The sequence shown here is derived from an EMBL/GenBank/DDBJ whole genome shotgun (WGS) entry which is preliminary data.</text>
</comment>
<dbReference type="EMBL" id="DSVL01000126">
    <property type="protein sequence ID" value="HFH28675.1"/>
    <property type="molecule type" value="Genomic_DNA"/>
</dbReference>
<keyword evidence="2 3" id="KW-0687">Ribonucleoprotein</keyword>
<dbReference type="GO" id="GO:0003735">
    <property type="term" value="F:structural constituent of ribosome"/>
    <property type="evidence" value="ECO:0007669"/>
    <property type="project" value="InterPro"/>
</dbReference>
<evidence type="ECO:0000256" key="3">
    <source>
        <dbReference type="HAMAP-Rule" id="MF_00385"/>
    </source>
</evidence>
<gene>
    <name evidence="3" type="primary">rpsP</name>
    <name evidence="4" type="ORF">ENS59_04075</name>
</gene>
<evidence type="ECO:0000256" key="2">
    <source>
        <dbReference type="ARBA" id="ARBA00023274"/>
    </source>
</evidence>
<dbReference type="AlphaFoldDB" id="A0A7C3EF80"/>
<dbReference type="GO" id="GO:0005737">
    <property type="term" value="C:cytoplasm"/>
    <property type="evidence" value="ECO:0007669"/>
    <property type="project" value="UniProtKB-ARBA"/>
</dbReference>
<sequence length="82" mass="9331">MSARIRLKKFGTKKRPYYRIVIMDSRAPRDGKTIDEVGIYHPIAAEGSQVAFDAEKVKTWLSKGATPTDTVRKILNNNNFTF</sequence>
<evidence type="ECO:0000256" key="1">
    <source>
        <dbReference type="ARBA" id="ARBA00022980"/>
    </source>
</evidence>
<dbReference type="GO" id="GO:0006412">
    <property type="term" value="P:translation"/>
    <property type="evidence" value="ECO:0007669"/>
    <property type="project" value="UniProtKB-UniRule"/>
</dbReference>
<comment type="similarity">
    <text evidence="3">Belongs to the bacterial ribosomal protein bS16 family.</text>
</comment>
<accession>A0A7C3EF80</accession>
<dbReference type="InterPro" id="IPR023803">
    <property type="entry name" value="Ribosomal_bS16_dom_sf"/>
</dbReference>
<dbReference type="Pfam" id="PF00886">
    <property type="entry name" value="Ribosomal_S16"/>
    <property type="match status" value="1"/>
</dbReference>
<proteinExistence type="inferred from homology"/>
<reference evidence="4" key="1">
    <citation type="journal article" date="2020" name="mSystems">
        <title>Genome- and Community-Level Interaction Insights into Carbon Utilization and Element Cycling Functions of Hydrothermarchaeota in Hydrothermal Sediment.</title>
        <authorList>
            <person name="Zhou Z."/>
            <person name="Liu Y."/>
            <person name="Xu W."/>
            <person name="Pan J."/>
            <person name="Luo Z.H."/>
            <person name="Li M."/>
        </authorList>
    </citation>
    <scope>NUCLEOTIDE SEQUENCE [LARGE SCALE GENOMIC DNA]</scope>
    <source>
        <strain evidence="4">SpSt-503</strain>
    </source>
</reference>
<dbReference type="NCBIfam" id="TIGR00002">
    <property type="entry name" value="S16"/>
    <property type="match status" value="1"/>
</dbReference>
<dbReference type="InterPro" id="IPR000307">
    <property type="entry name" value="Ribosomal_bS16"/>
</dbReference>
<dbReference type="SUPFAM" id="SSF54565">
    <property type="entry name" value="Ribosomal protein S16"/>
    <property type="match status" value="1"/>
</dbReference>
<dbReference type="GO" id="GO:0015935">
    <property type="term" value="C:small ribosomal subunit"/>
    <property type="evidence" value="ECO:0007669"/>
    <property type="project" value="TreeGrafter"/>
</dbReference>
<organism evidence="4">
    <name type="scientific">Gracilinema caldarium</name>
    <dbReference type="NCBI Taxonomy" id="215591"/>
    <lineage>
        <taxon>Bacteria</taxon>
        <taxon>Pseudomonadati</taxon>
        <taxon>Spirochaetota</taxon>
        <taxon>Spirochaetia</taxon>
        <taxon>Spirochaetales</taxon>
        <taxon>Breznakiellaceae</taxon>
        <taxon>Gracilinema</taxon>
    </lineage>
</organism>
<protein>
    <recommendedName>
        <fullName evidence="3">Small ribosomal subunit protein bS16</fullName>
    </recommendedName>
</protein>